<keyword evidence="2" id="KW-0808">Transferase</keyword>
<evidence type="ECO:0000313" key="6">
    <source>
        <dbReference type="Proteomes" id="UP000663929"/>
    </source>
</evidence>
<dbReference type="PANTHER" id="PTHR10434">
    <property type="entry name" value="1-ACYL-SN-GLYCEROL-3-PHOSPHATE ACYLTRANSFERASE"/>
    <property type="match status" value="1"/>
</dbReference>
<evidence type="ECO:0000256" key="1">
    <source>
        <dbReference type="ARBA" id="ARBA00005189"/>
    </source>
</evidence>
<dbReference type="Pfam" id="PF01553">
    <property type="entry name" value="Acyltransferase"/>
    <property type="match status" value="1"/>
</dbReference>
<feature type="domain" description="Phospholipid/glycerol acyltransferase" evidence="4">
    <location>
        <begin position="30"/>
        <end position="162"/>
    </location>
</feature>
<dbReference type="InterPro" id="IPR002123">
    <property type="entry name" value="Plipid/glycerol_acylTrfase"/>
</dbReference>
<dbReference type="PANTHER" id="PTHR10434:SF11">
    <property type="entry name" value="1-ACYL-SN-GLYCEROL-3-PHOSPHATE ACYLTRANSFERASE"/>
    <property type="match status" value="1"/>
</dbReference>
<accession>A0A8A4TQP6</accession>
<dbReference type="SUPFAM" id="SSF69593">
    <property type="entry name" value="Glycerol-3-phosphate (1)-acyltransferase"/>
    <property type="match status" value="1"/>
</dbReference>
<reference evidence="5" key="1">
    <citation type="submission" date="2021-03" db="EMBL/GenBank/DDBJ databases">
        <title>Acanthopleuribacteraceae sp. M133.</title>
        <authorList>
            <person name="Wang G."/>
        </authorList>
    </citation>
    <scope>NUCLEOTIDE SEQUENCE</scope>
    <source>
        <strain evidence="5">M133</strain>
    </source>
</reference>
<keyword evidence="3 5" id="KW-0012">Acyltransferase</keyword>
<dbReference type="AlphaFoldDB" id="A0A8A4TQP6"/>
<keyword evidence="6" id="KW-1185">Reference proteome</keyword>
<comment type="pathway">
    <text evidence="1">Lipid metabolism.</text>
</comment>
<dbReference type="GO" id="GO:0003841">
    <property type="term" value="F:1-acylglycerol-3-phosphate O-acyltransferase activity"/>
    <property type="evidence" value="ECO:0007669"/>
    <property type="project" value="TreeGrafter"/>
</dbReference>
<evidence type="ECO:0000256" key="2">
    <source>
        <dbReference type="ARBA" id="ARBA00022679"/>
    </source>
</evidence>
<protein>
    <submittedName>
        <fullName evidence="5">1-acyl-sn-glycerol-3-phosphate acyltransferase</fullName>
    </submittedName>
</protein>
<dbReference type="KEGG" id="scor:J3U87_02235"/>
<evidence type="ECO:0000313" key="5">
    <source>
        <dbReference type="EMBL" id="QTD51261.1"/>
    </source>
</evidence>
<dbReference type="EMBL" id="CP071793">
    <property type="protein sequence ID" value="QTD51261.1"/>
    <property type="molecule type" value="Genomic_DNA"/>
</dbReference>
<gene>
    <name evidence="5" type="ORF">J3U87_02235</name>
</gene>
<dbReference type="Proteomes" id="UP000663929">
    <property type="component" value="Chromosome"/>
</dbReference>
<organism evidence="5 6">
    <name type="scientific">Sulfidibacter corallicola</name>
    <dbReference type="NCBI Taxonomy" id="2818388"/>
    <lineage>
        <taxon>Bacteria</taxon>
        <taxon>Pseudomonadati</taxon>
        <taxon>Acidobacteriota</taxon>
        <taxon>Holophagae</taxon>
        <taxon>Acanthopleuribacterales</taxon>
        <taxon>Acanthopleuribacteraceae</taxon>
        <taxon>Sulfidibacter</taxon>
    </lineage>
</organism>
<proteinExistence type="predicted"/>
<dbReference type="GO" id="GO:0006654">
    <property type="term" value="P:phosphatidic acid biosynthetic process"/>
    <property type="evidence" value="ECO:0007669"/>
    <property type="project" value="TreeGrafter"/>
</dbReference>
<dbReference type="SMART" id="SM00563">
    <property type="entry name" value="PlsC"/>
    <property type="match status" value="1"/>
</dbReference>
<evidence type="ECO:0000256" key="3">
    <source>
        <dbReference type="ARBA" id="ARBA00023315"/>
    </source>
</evidence>
<evidence type="ECO:0000259" key="4">
    <source>
        <dbReference type="SMART" id="SM00563"/>
    </source>
</evidence>
<name>A0A8A4TQP6_SULCO</name>
<dbReference type="CDD" id="cd07989">
    <property type="entry name" value="LPLAT_AGPAT-like"/>
    <property type="match status" value="1"/>
</dbReference>
<dbReference type="RefSeq" id="WP_237381393.1">
    <property type="nucleotide sequence ID" value="NZ_CP071793.1"/>
</dbReference>
<sequence>MIKTMAWVCNRYVVDIENGLDALALPEDPFILVLNHNQRIEAVAVPTLLMYYRGGRPVHFMADWNFLMMPIVAQLYRKAETIIVTNKSAKPKFLNMFKPLFREERPAFERALDLLRAGASVGIFPEGTINRNPHRLMRGLPGAAGLALRSGVKVIPVGIRFPYLDPAKPISDGAKMSLHVGNPLVPPNELGIADPTRHQITEFHHHIMTELAEVSGKSWDPHANKRRKYVL</sequence>